<accession>A0A8D8C9G5</accession>
<feature type="binding site" evidence="1">
    <location>
        <position position="155"/>
    </location>
    <ligand>
        <name>Zn(2+)</name>
        <dbReference type="ChEBI" id="CHEBI:29105"/>
        <note>catalytic</note>
    </ligand>
</feature>
<dbReference type="InterPro" id="IPR024079">
    <property type="entry name" value="MetalloPept_cat_dom_sf"/>
</dbReference>
<dbReference type="Gene3D" id="3.40.390.10">
    <property type="entry name" value="Collagenase (Catalytic Domain)"/>
    <property type="match status" value="1"/>
</dbReference>
<reference evidence="4" key="1">
    <citation type="submission" date="2021-05" db="EMBL/GenBank/DDBJ databases">
        <authorList>
            <person name="Alioto T."/>
            <person name="Alioto T."/>
            <person name="Gomez Garrido J."/>
        </authorList>
    </citation>
    <scope>NUCLEOTIDE SEQUENCE</scope>
</reference>
<keyword evidence="1 2" id="KW-0479">Metal-binding</keyword>
<dbReference type="GO" id="GO:0004222">
    <property type="term" value="F:metalloendopeptidase activity"/>
    <property type="evidence" value="ECO:0007669"/>
    <property type="project" value="UniProtKB-UniRule"/>
</dbReference>
<dbReference type="EC" id="3.4.24.-" evidence="2"/>
<name>A0A8D8C9G5_CULPI</name>
<keyword evidence="1 2" id="KW-0645">Protease</keyword>
<feature type="signal peptide" evidence="2">
    <location>
        <begin position="1"/>
        <end position="20"/>
    </location>
</feature>
<keyword evidence="1 2" id="KW-0862">Zinc</keyword>
<dbReference type="PROSITE" id="PS51864">
    <property type="entry name" value="ASTACIN"/>
    <property type="match status" value="1"/>
</dbReference>
<sequence length="253" mass="28710">MCLKVILYTCCVLWTSAASALPLLDHGEESLDKFEGDMILSFDQKLALAGYRNGLVQEQFRWPNNKLFYRILPDNFTSEQMDYIRKALDTIEEVSCLKIEEADEFTEAYVQVVGDDGGCFSEVGYQGEVQVLNLAPNKLENGCFRLGTIIHEFLHALGFFHMQSSADRDDYVEIVWDNIQPGTEHNFAKYNSSFVSNFDIVYDYGSVMHYPETAFSVNGLRTIIPLDPEATIGQREGMSPSDVAKLRRMYGCK</sequence>
<comment type="caution">
    <text evidence="1">Lacks conserved residue(s) required for the propagation of feature annotation.</text>
</comment>
<evidence type="ECO:0000313" key="4">
    <source>
        <dbReference type="EMBL" id="CAG6490374.1"/>
    </source>
</evidence>
<dbReference type="Pfam" id="PF01400">
    <property type="entry name" value="Astacin"/>
    <property type="match status" value="1"/>
</dbReference>
<keyword evidence="2" id="KW-0732">Signal</keyword>
<dbReference type="InterPro" id="IPR001506">
    <property type="entry name" value="Peptidase_M12A"/>
</dbReference>
<dbReference type="InterPro" id="IPR006026">
    <property type="entry name" value="Peptidase_Metallo"/>
</dbReference>
<feature type="domain" description="Peptidase M12A" evidence="3">
    <location>
        <begin position="53"/>
        <end position="253"/>
    </location>
</feature>
<dbReference type="CDD" id="cd04280">
    <property type="entry name" value="ZnMc_astacin_like"/>
    <property type="match status" value="1"/>
</dbReference>
<dbReference type="GO" id="GO:0006508">
    <property type="term" value="P:proteolysis"/>
    <property type="evidence" value="ECO:0007669"/>
    <property type="project" value="UniProtKB-KW"/>
</dbReference>
<feature type="binding site" evidence="1">
    <location>
        <position position="151"/>
    </location>
    <ligand>
        <name>Zn(2+)</name>
        <dbReference type="ChEBI" id="CHEBI:29105"/>
        <note>catalytic</note>
    </ligand>
</feature>
<dbReference type="EMBL" id="HBUE01115364">
    <property type="protein sequence ID" value="CAG6490374.1"/>
    <property type="molecule type" value="Transcribed_RNA"/>
</dbReference>
<comment type="cofactor">
    <cofactor evidence="1 2">
        <name>Zn(2+)</name>
        <dbReference type="ChEBI" id="CHEBI:29105"/>
    </cofactor>
    <text evidence="1 2">Binds 1 zinc ion per subunit.</text>
</comment>
<dbReference type="GO" id="GO:0008270">
    <property type="term" value="F:zinc ion binding"/>
    <property type="evidence" value="ECO:0007669"/>
    <property type="project" value="UniProtKB-UniRule"/>
</dbReference>
<evidence type="ECO:0000256" key="2">
    <source>
        <dbReference type="RuleBase" id="RU361183"/>
    </source>
</evidence>
<protein>
    <recommendedName>
        <fullName evidence="2">Metalloendopeptidase</fullName>
        <ecNumber evidence="2">3.4.24.-</ecNumber>
    </recommendedName>
</protein>
<keyword evidence="1 2" id="KW-0482">Metalloprotease</keyword>
<dbReference type="PANTHER" id="PTHR10127:SF814">
    <property type="entry name" value="MEPRIN A SUBUNIT BETA"/>
    <property type="match status" value="1"/>
</dbReference>
<dbReference type="PANTHER" id="PTHR10127">
    <property type="entry name" value="DISCOIDIN, CUB, EGF, LAMININ , AND ZINC METALLOPROTEASE DOMAIN CONTAINING"/>
    <property type="match status" value="1"/>
</dbReference>
<feature type="binding site" evidence="1">
    <location>
        <position position="161"/>
    </location>
    <ligand>
        <name>Zn(2+)</name>
        <dbReference type="ChEBI" id="CHEBI:29105"/>
        <note>catalytic</note>
    </ligand>
</feature>
<proteinExistence type="predicted"/>
<dbReference type="InterPro" id="IPR034035">
    <property type="entry name" value="Astacin-like_dom"/>
</dbReference>
<evidence type="ECO:0000259" key="3">
    <source>
        <dbReference type="PROSITE" id="PS51864"/>
    </source>
</evidence>
<evidence type="ECO:0000256" key="1">
    <source>
        <dbReference type="PROSITE-ProRule" id="PRU01211"/>
    </source>
</evidence>
<dbReference type="SMART" id="SM00235">
    <property type="entry name" value="ZnMc"/>
    <property type="match status" value="1"/>
</dbReference>
<dbReference type="AlphaFoldDB" id="A0A8D8C9G5"/>
<dbReference type="PRINTS" id="PR00480">
    <property type="entry name" value="ASTACIN"/>
</dbReference>
<feature type="chain" id="PRO_5034493569" description="Metalloendopeptidase" evidence="2">
    <location>
        <begin position="21"/>
        <end position="253"/>
    </location>
</feature>
<organism evidence="4">
    <name type="scientific">Culex pipiens</name>
    <name type="common">House mosquito</name>
    <dbReference type="NCBI Taxonomy" id="7175"/>
    <lineage>
        <taxon>Eukaryota</taxon>
        <taxon>Metazoa</taxon>
        <taxon>Ecdysozoa</taxon>
        <taxon>Arthropoda</taxon>
        <taxon>Hexapoda</taxon>
        <taxon>Insecta</taxon>
        <taxon>Pterygota</taxon>
        <taxon>Neoptera</taxon>
        <taxon>Endopterygota</taxon>
        <taxon>Diptera</taxon>
        <taxon>Nematocera</taxon>
        <taxon>Culicoidea</taxon>
        <taxon>Culicidae</taxon>
        <taxon>Culicinae</taxon>
        <taxon>Culicini</taxon>
        <taxon>Culex</taxon>
        <taxon>Culex</taxon>
    </lineage>
</organism>
<dbReference type="SUPFAM" id="SSF55486">
    <property type="entry name" value="Metalloproteases ('zincins'), catalytic domain"/>
    <property type="match status" value="1"/>
</dbReference>
<keyword evidence="1 2" id="KW-0378">Hydrolase</keyword>
<feature type="active site" evidence="1">
    <location>
        <position position="152"/>
    </location>
</feature>